<feature type="transmembrane region" description="Helical" evidence="6">
    <location>
        <begin position="102"/>
        <end position="123"/>
    </location>
</feature>
<evidence type="ECO:0000256" key="4">
    <source>
        <dbReference type="ARBA" id="ARBA00022989"/>
    </source>
</evidence>
<protein>
    <submittedName>
        <fullName evidence="7">Lipopolysaccharide biosynthesis protein</fullName>
    </submittedName>
</protein>
<feature type="transmembrane region" description="Helical" evidence="6">
    <location>
        <begin position="21"/>
        <end position="45"/>
    </location>
</feature>
<keyword evidence="8" id="KW-1185">Reference proteome</keyword>
<dbReference type="PANTHER" id="PTHR30250:SF26">
    <property type="entry name" value="PSMA PROTEIN"/>
    <property type="match status" value="1"/>
</dbReference>
<reference evidence="8" key="1">
    <citation type="journal article" date="2019" name="Int. J. Syst. Evol. Microbiol.">
        <title>The Global Catalogue of Microorganisms (GCM) 10K type strain sequencing project: providing services to taxonomists for standard genome sequencing and annotation.</title>
        <authorList>
            <consortium name="The Broad Institute Genomics Platform"/>
            <consortium name="The Broad Institute Genome Sequencing Center for Infectious Disease"/>
            <person name="Wu L."/>
            <person name="Ma J."/>
        </authorList>
    </citation>
    <scope>NUCLEOTIDE SEQUENCE [LARGE SCALE GENOMIC DNA]</scope>
    <source>
        <strain evidence="8">CCM 9110</strain>
    </source>
</reference>
<dbReference type="RefSeq" id="WP_204119848.1">
    <property type="nucleotide sequence ID" value="NZ_BOLV01000033.1"/>
</dbReference>
<gene>
    <name evidence="7" type="ORF">ACFQ41_11015</name>
</gene>
<sequence length="517" mass="58480">MSDGKAGSARVKTRTHYSLMNSSVAASLYIGRTIIGFILRSFFIHTLGSEYLGLNGLFTNVLSFLSLAELGIGTSIIYELYRPLAEHDDSAVHALLNLYRKAYDLIGLVVGIAGLCLIPVLHYFVNSNSVIPHLYSYYVLFLANSVFSYFFTYKRSLLNADQHNYITIINDFLFYLGTSGLQIMALVFFKSYYGYLLIQIGMTILSNFSISHIVSLRYRKIFSVVAGEVSNSTKAQLKRNVIGNISSQIGSIVVFGSDNLLISSFVGLTAVGIYSNYTMITNAVKGVMQQATGSLVSSIGNLIVDVSSSHAYKIFRKYLFINSSASFFASIGVYTFINPFINYWLGPKYLLSKTTVLLMSIYLLITMYQGSVRTFISAYGLFWQQRYKPVIEAIMNLVVSLILLIHFRLGIDAVLVGTISSFLFINTWFEPYLVFKFGFRRNAKEYIFETLWSIFSYLLTIGIMAGYQLVFVPKGFVQLAVYVVLGGFLITIMFFILFYRNPEFSRFFKEFFKRLKI</sequence>
<feature type="transmembrane region" description="Helical" evidence="6">
    <location>
        <begin position="318"/>
        <end position="337"/>
    </location>
</feature>
<feature type="transmembrane region" description="Helical" evidence="6">
    <location>
        <begin position="57"/>
        <end position="81"/>
    </location>
</feature>
<evidence type="ECO:0000256" key="5">
    <source>
        <dbReference type="ARBA" id="ARBA00023136"/>
    </source>
</evidence>
<accession>A0ABW4BH57</accession>
<keyword evidence="3 6" id="KW-0812">Transmembrane</keyword>
<name>A0ABW4BH57_9LACO</name>
<proteinExistence type="predicted"/>
<feature type="transmembrane region" description="Helical" evidence="6">
    <location>
        <begin position="389"/>
        <end position="407"/>
    </location>
</feature>
<keyword evidence="4 6" id="KW-1133">Transmembrane helix</keyword>
<keyword evidence="2" id="KW-1003">Cell membrane</keyword>
<evidence type="ECO:0000256" key="3">
    <source>
        <dbReference type="ARBA" id="ARBA00022692"/>
    </source>
</evidence>
<feature type="transmembrane region" description="Helical" evidence="6">
    <location>
        <begin position="135"/>
        <end position="153"/>
    </location>
</feature>
<organism evidence="7 8">
    <name type="scientific">Lacticaseibacillus suilingensis</name>
    <dbReference type="NCBI Taxonomy" id="2799577"/>
    <lineage>
        <taxon>Bacteria</taxon>
        <taxon>Bacillati</taxon>
        <taxon>Bacillota</taxon>
        <taxon>Bacilli</taxon>
        <taxon>Lactobacillales</taxon>
        <taxon>Lactobacillaceae</taxon>
        <taxon>Lacticaseibacillus</taxon>
    </lineage>
</organism>
<dbReference type="PANTHER" id="PTHR30250">
    <property type="entry name" value="PST FAMILY PREDICTED COLANIC ACID TRANSPORTER"/>
    <property type="match status" value="1"/>
</dbReference>
<feature type="transmembrane region" description="Helical" evidence="6">
    <location>
        <begin position="195"/>
        <end position="214"/>
    </location>
</feature>
<feature type="transmembrane region" description="Helical" evidence="6">
    <location>
        <begin position="446"/>
        <end position="467"/>
    </location>
</feature>
<evidence type="ECO:0000313" key="8">
    <source>
        <dbReference type="Proteomes" id="UP001597199"/>
    </source>
</evidence>
<dbReference type="InterPro" id="IPR050833">
    <property type="entry name" value="Poly_Biosynth_Transport"/>
</dbReference>
<comment type="caution">
    <text evidence="7">The sequence shown here is derived from an EMBL/GenBank/DDBJ whole genome shotgun (WGS) entry which is preliminary data.</text>
</comment>
<evidence type="ECO:0000256" key="2">
    <source>
        <dbReference type="ARBA" id="ARBA00022475"/>
    </source>
</evidence>
<comment type="subcellular location">
    <subcellularLocation>
        <location evidence="1">Cell membrane</location>
        <topology evidence="1">Multi-pass membrane protein</topology>
    </subcellularLocation>
</comment>
<evidence type="ECO:0000256" key="6">
    <source>
        <dbReference type="SAM" id="Phobius"/>
    </source>
</evidence>
<feature type="transmembrane region" description="Helical" evidence="6">
    <location>
        <begin position="479"/>
        <end position="499"/>
    </location>
</feature>
<feature type="transmembrane region" description="Helical" evidence="6">
    <location>
        <begin position="413"/>
        <end position="434"/>
    </location>
</feature>
<dbReference type="Proteomes" id="UP001597199">
    <property type="component" value="Unassembled WGS sequence"/>
</dbReference>
<dbReference type="EMBL" id="JBHTOA010000043">
    <property type="protein sequence ID" value="MFD1399839.1"/>
    <property type="molecule type" value="Genomic_DNA"/>
</dbReference>
<evidence type="ECO:0000256" key="1">
    <source>
        <dbReference type="ARBA" id="ARBA00004651"/>
    </source>
</evidence>
<feature type="transmembrane region" description="Helical" evidence="6">
    <location>
        <begin position="165"/>
        <end position="189"/>
    </location>
</feature>
<keyword evidence="5 6" id="KW-0472">Membrane</keyword>
<evidence type="ECO:0000313" key="7">
    <source>
        <dbReference type="EMBL" id="MFD1399839.1"/>
    </source>
</evidence>